<evidence type="ECO:0000313" key="2">
    <source>
        <dbReference type="Proteomes" id="UP000463951"/>
    </source>
</evidence>
<accession>A0A499VDA7</accession>
<protein>
    <submittedName>
        <fullName evidence="1">Uncharacterized protein</fullName>
    </submittedName>
</protein>
<sequence>MTRRFSLARVPSMFFGNGSWPRAWQKGSDRLVEDGEDARVVRVLGQFGRGCGEPVGEARPVTVLRVIAWCSRCVSPCSERTPIIGREGLQRLAAVARRFAGPAER</sequence>
<dbReference type="Proteomes" id="UP000463951">
    <property type="component" value="Chromosome"/>
</dbReference>
<dbReference type="AlphaFoldDB" id="A0A499VDA7"/>
<dbReference type="EMBL" id="AP019620">
    <property type="protein sequence ID" value="BBJ46949.1"/>
    <property type="molecule type" value="Genomic_DNA"/>
</dbReference>
<name>A0A499VDA7_9ACTN</name>
<evidence type="ECO:0000313" key="1">
    <source>
        <dbReference type="EMBL" id="BBJ46949.1"/>
    </source>
</evidence>
<organism evidence="1 2">
    <name type="scientific">Streptomyces antimycoticus</name>
    <dbReference type="NCBI Taxonomy" id="68175"/>
    <lineage>
        <taxon>Bacteria</taxon>
        <taxon>Bacillati</taxon>
        <taxon>Actinomycetota</taxon>
        <taxon>Actinomycetes</taxon>
        <taxon>Kitasatosporales</taxon>
        <taxon>Streptomycetaceae</taxon>
        <taxon>Streptomyces</taxon>
        <taxon>Streptomyces violaceusniger group</taxon>
    </lineage>
</organism>
<reference evidence="1 2" key="1">
    <citation type="journal article" date="2020" name="Int. J. Syst. Evol. Microbiol.">
        <title>Reclassification of Streptomyces castelarensis and Streptomyces sporoclivatus as later heterotypic synonyms of Streptomyces antimycoticus.</title>
        <authorList>
            <person name="Komaki H."/>
            <person name="Tamura T."/>
        </authorList>
    </citation>
    <scope>NUCLEOTIDE SEQUENCE [LARGE SCALE GENOMIC DNA]</scope>
    <source>
        <strain evidence="1 2">NBRC 100767</strain>
    </source>
</reference>
<gene>
    <name evidence="1" type="ORF">SSPO_096670</name>
</gene>
<proteinExistence type="predicted"/>